<evidence type="ECO:0008006" key="3">
    <source>
        <dbReference type="Google" id="ProtNLM"/>
    </source>
</evidence>
<dbReference type="RefSeq" id="WP_318646035.1">
    <property type="nucleotide sequence ID" value="NZ_CP137892.1"/>
</dbReference>
<dbReference type="Proteomes" id="UP001305928">
    <property type="component" value="Chromosome"/>
</dbReference>
<evidence type="ECO:0000313" key="1">
    <source>
        <dbReference type="EMBL" id="WPC06857.1"/>
    </source>
</evidence>
<keyword evidence="2" id="KW-1185">Reference proteome</keyword>
<evidence type="ECO:0000313" key="2">
    <source>
        <dbReference type="Proteomes" id="UP001305928"/>
    </source>
</evidence>
<accession>A0ABZ0Q063</accession>
<gene>
    <name evidence="1" type="ORF">SBP02_08955</name>
</gene>
<name>A0ABZ0Q063_9PSED</name>
<dbReference type="EMBL" id="CP137892">
    <property type="protein sequence ID" value="WPC06857.1"/>
    <property type="molecule type" value="Genomic_DNA"/>
</dbReference>
<sequence length="280" mass="30911">MLPLSRYPRLEKSMPFSTRLAALSCGFLPRLYLLIAALSLLLALLGGSSLDAIVDLQGNTERLAQSSARLQTSQGFFSELQGLTQNLADALAAEQAVSLDEFGAEHGRRVTQAAGLLAELRGSGAFADTPTLAVLGQFLSVLDDQARALLQAQRVLLDRVDTTAVALRDLQLQMSRFKQDLLRVQFTTKDDYVAYSVKQFIIPLEQVEALIFDAVGSGSLLRLQQAEAKVRERLPALRKKLGNVLDDLRPHQDSRTDYAHTYLGEFAEIKARFCTKSRCR</sequence>
<organism evidence="1 2">
    <name type="scientific">Pseudomonas benzenivorans</name>
    <dbReference type="NCBI Taxonomy" id="556533"/>
    <lineage>
        <taxon>Bacteria</taxon>
        <taxon>Pseudomonadati</taxon>
        <taxon>Pseudomonadota</taxon>
        <taxon>Gammaproteobacteria</taxon>
        <taxon>Pseudomonadales</taxon>
        <taxon>Pseudomonadaceae</taxon>
        <taxon>Pseudomonas</taxon>
    </lineage>
</organism>
<proteinExistence type="predicted"/>
<reference evidence="1 2" key="1">
    <citation type="submission" date="2023-11" db="EMBL/GenBank/DDBJ databases">
        <title>Complete genome of Pseudomonas benzenivorans BA3361.</title>
        <authorList>
            <person name="Shin S.Y."/>
            <person name="Song J."/>
            <person name="Kang H."/>
        </authorList>
    </citation>
    <scope>NUCLEOTIDE SEQUENCE [LARGE SCALE GENOMIC DNA]</scope>
    <source>
        <strain evidence="1 2">HNIBRBA3361</strain>
    </source>
</reference>
<protein>
    <recommendedName>
        <fullName evidence="3">Methyl-accepting chemotaxis protein</fullName>
    </recommendedName>
</protein>